<keyword evidence="8 9" id="KW-0949">S-adenosyl-L-methionine</keyword>
<sequence>MEHEFWLQSWHEGRTGFHQLRVQPLLQKYWPTLDLPTGSKIFVPLTGKSLDMAWLAAQGYRVLGVELSLLAVQQFFAEHGLKPAVRESHYGTHYTARNIEVICGDTFALDAALLSDCSGIYDRAALIALPPELRVPYINELMTCLPAGCSGLLITLEYQQQEMVGPPFSVEEAEVLKCYSPRWCVKLLERNDILPQEPGFAARGLTKLATAVYQLQRLAV</sequence>
<dbReference type="NCBIfam" id="NF009732">
    <property type="entry name" value="PRK13255.1"/>
    <property type="match status" value="1"/>
</dbReference>
<evidence type="ECO:0000256" key="3">
    <source>
        <dbReference type="ARBA" id="ARBA00008145"/>
    </source>
</evidence>
<evidence type="ECO:0000256" key="8">
    <source>
        <dbReference type="ARBA" id="ARBA00022691"/>
    </source>
</evidence>
<protein>
    <recommendedName>
        <fullName evidence="4 9">Thiopurine S-methyltransferase</fullName>
        <ecNumber evidence="4 9">2.1.1.67</ecNumber>
    </recommendedName>
    <alternativeName>
        <fullName evidence="9">Thiopurine methyltransferase</fullName>
    </alternativeName>
</protein>
<proteinExistence type="inferred from homology"/>
<dbReference type="InterPro" id="IPR025835">
    <property type="entry name" value="Thiopurine_S-MeTrfase"/>
</dbReference>
<keyword evidence="6 9" id="KW-0489">Methyltransferase</keyword>
<dbReference type="EC" id="2.1.1.67" evidence="4 9"/>
<dbReference type="InterPro" id="IPR008854">
    <property type="entry name" value="TPMT"/>
</dbReference>
<evidence type="ECO:0000256" key="5">
    <source>
        <dbReference type="ARBA" id="ARBA00022490"/>
    </source>
</evidence>
<feature type="binding site" evidence="9">
    <location>
        <position position="10"/>
    </location>
    <ligand>
        <name>S-adenosyl-L-methionine</name>
        <dbReference type="ChEBI" id="CHEBI:59789"/>
    </ligand>
</feature>
<evidence type="ECO:0000313" key="11">
    <source>
        <dbReference type="Proteomes" id="UP000247780"/>
    </source>
</evidence>
<comment type="subcellular location">
    <subcellularLocation>
        <location evidence="2 9">Cytoplasm</location>
    </subcellularLocation>
</comment>
<dbReference type="InterPro" id="IPR029063">
    <property type="entry name" value="SAM-dependent_MTases_sf"/>
</dbReference>
<organism evidence="10 11">
    <name type="scientific">Nitrosomonas eutropha</name>
    <dbReference type="NCBI Taxonomy" id="916"/>
    <lineage>
        <taxon>Bacteria</taxon>
        <taxon>Pseudomonadati</taxon>
        <taxon>Pseudomonadota</taxon>
        <taxon>Betaproteobacteria</taxon>
        <taxon>Nitrosomonadales</taxon>
        <taxon>Nitrosomonadaceae</taxon>
        <taxon>Nitrosomonas</taxon>
    </lineage>
</organism>
<keyword evidence="11" id="KW-1185">Reference proteome</keyword>
<comment type="similarity">
    <text evidence="3 9">Belongs to the class I-like SAM-binding methyltransferase superfamily. TPMT family.</text>
</comment>
<name>A0ABX5M8M3_9PROT</name>
<dbReference type="PANTHER" id="PTHR10259:SF11">
    <property type="entry name" value="THIOPURINE S-METHYLTRANSFERASE"/>
    <property type="match status" value="1"/>
</dbReference>
<dbReference type="NCBIfam" id="TIGR03840">
    <property type="entry name" value="TMPT_Se_Te"/>
    <property type="match status" value="1"/>
</dbReference>
<dbReference type="RefSeq" id="WP_011635265.1">
    <property type="nucleotide sequence ID" value="NZ_FNYF01000054.1"/>
</dbReference>
<evidence type="ECO:0000313" key="10">
    <source>
        <dbReference type="EMBL" id="PXV79392.1"/>
    </source>
</evidence>
<dbReference type="EMBL" id="QICQ01000024">
    <property type="protein sequence ID" value="PXV79392.1"/>
    <property type="molecule type" value="Genomic_DNA"/>
</dbReference>
<comment type="caution">
    <text evidence="10">The sequence shown here is derived from an EMBL/GenBank/DDBJ whole genome shotgun (WGS) entry which is preliminary data.</text>
</comment>
<gene>
    <name evidence="9" type="primary">tpm</name>
    <name evidence="10" type="ORF">C8R14_12443</name>
</gene>
<evidence type="ECO:0000256" key="4">
    <source>
        <dbReference type="ARBA" id="ARBA00011905"/>
    </source>
</evidence>
<reference evidence="10 11" key="1">
    <citation type="submission" date="2018-04" db="EMBL/GenBank/DDBJ databases">
        <title>Active sludge and wastewater microbial communities from Klosterneuburg, Austria.</title>
        <authorList>
            <person name="Wagner M."/>
        </authorList>
    </citation>
    <scope>NUCLEOTIDE SEQUENCE [LARGE SCALE GENOMIC DNA]</scope>
    <source>
        <strain evidence="10 11">Nm 57</strain>
    </source>
</reference>
<dbReference type="SUPFAM" id="SSF53335">
    <property type="entry name" value="S-adenosyl-L-methionine-dependent methyltransferases"/>
    <property type="match status" value="1"/>
</dbReference>
<evidence type="ECO:0000256" key="1">
    <source>
        <dbReference type="ARBA" id="ARBA00000903"/>
    </source>
</evidence>
<dbReference type="Pfam" id="PF05724">
    <property type="entry name" value="TPMT"/>
    <property type="match status" value="1"/>
</dbReference>
<dbReference type="InterPro" id="IPR022474">
    <property type="entry name" value="Thiopur_S-MeTfrase_Se/Te_detox"/>
</dbReference>
<evidence type="ECO:0000256" key="9">
    <source>
        <dbReference type="HAMAP-Rule" id="MF_00812"/>
    </source>
</evidence>
<keyword evidence="5 9" id="KW-0963">Cytoplasm</keyword>
<dbReference type="PANTHER" id="PTHR10259">
    <property type="entry name" value="THIOPURINE S-METHYLTRANSFERASE"/>
    <property type="match status" value="1"/>
</dbReference>
<keyword evidence="7 9" id="KW-0808">Transferase</keyword>
<evidence type="ECO:0000256" key="7">
    <source>
        <dbReference type="ARBA" id="ARBA00022679"/>
    </source>
</evidence>
<feature type="binding site" evidence="9">
    <location>
        <position position="45"/>
    </location>
    <ligand>
        <name>S-adenosyl-L-methionine</name>
        <dbReference type="ChEBI" id="CHEBI:59789"/>
    </ligand>
</feature>
<comment type="catalytic activity">
    <reaction evidence="1 9">
        <text>S-adenosyl-L-methionine + a thiopurine = S-adenosyl-L-homocysteine + a thiopurine S-methylether.</text>
        <dbReference type="EC" id="2.1.1.67"/>
    </reaction>
</comment>
<dbReference type="PIRSF" id="PIRSF023956">
    <property type="entry name" value="Thiopurine_S-methyltransferase"/>
    <property type="match status" value="1"/>
</dbReference>
<dbReference type="HAMAP" id="MF_00812">
    <property type="entry name" value="Thiopur_methtran"/>
    <property type="match status" value="1"/>
</dbReference>
<feature type="binding site" evidence="9">
    <location>
        <position position="66"/>
    </location>
    <ligand>
        <name>S-adenosyl-L-methionine</name>
        <dbReference type="ChEBI" id="CHEBI:59789"/>
    </ligand>
</feature>
<dbReference type="Gene3D" id="3.40.50.150">
    <property type="entry name" value="Vaccinia Virus protein VP39"/>
    <property type="match status" value="1"/>
</dbReference>
<dbReference type="Proteomes" id="UP000247780">
    <property type="component" value="Unassembled WGS sequence"/>
</dbReference>
<feature type="binding site" evidence="9">
    <location>
        <position position="123"/>
    </location>
    <ligand>
        <name>S-adenosyl-L-methionine</name>
        <dbReference type="ChEBI" id="CHEBI:59789"/>
    </ligand>
</feature>
<accession>A0ABX5M8M3</accession>
<evidence type="ECO:0000256" key="2">
    <source>
        <dbReference type="ARBA" id="ARBA00004496"/>
    </source>
</evidence>
<evidence type="ECO:0000256" key="6">
    <source>
        <dbReference type="ARBA" id="ARBA00022603"/>
    </source>
</evidence>
<dbReference type="PROSITE" id="PS51585">
    <property type="entry name" value="SAM_MT_TPMT"/>
    <property type="match status" value="1"/>
</dbReference>